<keyword evidence="1" id="KW-0812">Transmembrane</keyword>
<feature type="transmembrane region" description="Helical" evidence="1">
    <location>
        <begin position="140"/>
        <end position="165"/>
    </location>
</feature>
<comment type="caution">
    <text evidence="2">The sequence shown here is derived from an EMBL/GenBank/DDBJ whole genome shotgun (WGS) entry which is preliminary data.</text>
</comment>
<feature type="transmembrane region" description="Helical" evidence="1">
    <location>
        <begin position="185"/>
        <end position="207"/>
    </location>
</feature>
<keyword evidence="3" id="KW-1185">Reference proteome</keyword>
<organism evidence="2 3">
    <name type="scientific">Limosilactobacillus caviae</name>
    <dbReference type="NCBI Taxonomy" id="1769424"/>
    <lineage>
        <taxon>Bacteria</taxon>
        <taxon>Bacillati</taxon>
        <taxon>Bacillota</taxon>
        <taxon>Bacilli</taxon>
        <taxon>Lactobacillales</taxon>
        <taxon>Lactobacillaceae</taxon>
        <taxon>Limosilactobacillus</taxon>
    </lineage>
</organism>
<keyword evidence="1" id="KW-0472">Membrane</keyword>
<gene>
    <name evidence="2" type="ORF">GCM10011459_16960</name>
</gene>
<keyword evidence="1" id="KW-1133">Transmembrane helix</keyword>
<dbReference type="Proteomes" id="UP000603295">
    <property type="component" value="Unassembled WGS sequence"/>
</dbReference>
<evidence type="ECO:0000313" key="2">
    <source>
        <dbReference type="EMBL" id="GGI63862.1"/>
    </source>
</evidence>
<proteinExistence type="predicted"/>
<name>A0ABQ2C652_9LACO</name>
<protein>
    <submittedName>
        <fullName evidence="2">Uncharacterized protein</fullName>
    </submittedName>
</protein>
<evidence type="ECO:0000313" key="3">
    <source>
        <dbReference type="Proteomes" id="UP000603295"/>
    </source>
</evidence>
<accession>A0ABQ2C652</accession>
<dbReference type="EMBL" id="BMDS01000006">
    <property type="protein sequence ID" value="GGI63862.1"/>
    <property type="molecule type" value="Genomic_DNA"/>
</dbReference>
<reference evidence="3" key="1">
    <citation type="journal article" date="2019" name="Int. J. Syst. Evol. Microbiol.">
        <title>The Global Catalogue of Microorganisms (GCM) 10K type strain sequencing project: providing services to taxonomists for standard genome sequencing and annotation.</title>
        <authorList>
            <consortium name="The Broad Institute Genomics Platform"/>
            <consortium name="The Broad Institute Genome Sequencing Center for Infectious Disease"/>
            <person name="Wu L."/>
            <person name="Ma J."/>
        </authorList>
    </citation>
    <scope>NUCLEOTIDE SEQUENCE [LARGE SCALE GENOMIC DNA]</scope>
    <source>
        <strain evidence="3">CCM 8609</strain>
    </source>
</reference>
<sequence>MSSSYILSSLEIKLINVLSDLLDKWTSKLQDKYRMHSWEDTNLNNTDRFYNIGWKDDYLSDLLKYLDKKKVLPPKNQIDSYLKENGSNGTINTISLYEVLVGRLQRLSMNELLTLKHYTEVKSSRNVYQRNVTLSNVGKAILLVSTIAFIFTVAGATEDITVSFIHFKNVHIGTITSAISKLPTYFIMFGLIILIMITIFFVALAFYNEKHLRYVDVIHQALADAYSIKSNNEVKK</sequence>
<evidence type="ECO:0000256" key="1">
    <source>
        <dbReference type="SAM" id="Phobius"/>
    </source>
</evidence>